<dbReference type="AlphaFoldDB" id="A0A7G5C4D8"/>
<name>A0A7G5C4D8_9BACL</name>
<accession>A0A7G5C4D8</accession>
<dbReference type="Proteomes" id="UP000515679">
    <property type="component" value="Chromosome"/>
</dbReference>
<sequence>MVQIELCETNGQWSRFTDFYVTHRQRIIPGYPVSNALVDIKNYIRNGRGAILMEETNQVIGIGSFVLGLEDQGFKHKEIAVLGNSYFVDKYQSNRTFIRGLQVLADQIGDMNEDVKEVRIPTSADNAYTNGLYRKIADKVETVESRYGTINTYSTTYEDFVSFCKRFR</sequence>
<dbReference type="RefSeq" id="WP_182300304.1">
    <property type="nucleotide sequence ID" value="NZ_CP041969.1"/>
</dbReference>
<proteinExistence type="predicted"/>
<keyword evidence="2" id="KW-1185">Reference proteome</keyword>
<dbReference type="EMBL" id="CP041969">
    <property type="protein sequence ID" value="QMV44072.1"/>
    <property type="molecule type" value="Genomic_DNA"/>
</dbReference>
<protein>
    <recommendedName>
        <fullName evidence="3">GNAT family N-acetyltransferase</fullName>
    </recommendedName>
</protein>
<reference evidence="1 2" key="1">
    <citation type="submission" date="2019-07" db="EMBL/GenBank/DDBJ databases">
        <authorList>
            <person name="Kim J.K."/>
            <person name="Cheong H.-M."/>
            <person name="Choi Y."/>
            <person name="Hwang K.J."/>
            <person name="Lee S."/>
            <person name="Choi C."/>
        </authorList>
    </citation>
    <scope>NUCLEOTIDE SEQUENCE [LARGE SCALE GENOMIC DNA]</scope>
    <source>
        <strain evidence="1 2">KS 22</strain>
    </source>
</reference>
<organism evidence="1 2">
    <name type="scientific">Cohnella cholangitidis</name>
    <dbReference type="NCBI Taxonomy" id="2598458"/>
    <lineage>
        <taxon>Bacteria</taxon>
        <taxon>Bacillati</taxon>
        <taxon>Bacillota</taxon>
        <taxon>Bacilli</taxon>
        <taxon>Bacillales</taxon>
        <taxon>Paenibacillaceae</taxon>
        <taxon>Cohnella</taxon>
    </lineage>
</organism>
<evidence type="ECO:0008006" key="3">
    <source>
        <dbReference type="Google" id="ProtNLM"/>
    </source>
</evidence>
<gene>
    <name evidence="1" type="ORF">FPL14_25065</name>
</gene>
<evidence type="ECO:0000313" key="2">
    <source>
        <dbReference type="Proteomes" id="UP000515679"/>
    </source>
</evidence>
<evidence type="ECO:0000313" key="1">
    <source>
        <dbReference type="EMBL" id="QMV44072.1"/>
    </source>
</evidence>
<dbReference type="KEGG" id="cchl:FPL14_25065"/>